<gene>
    <name evidence="1" type="ORF">SPIL2461_LOCUS7582</name>
</gene>
<sequence length="450" mass="49574">MEATTFAAKVKGEFTTNGQSTVTSGNILDYCLVSRSVSGITGIETDWEVPFGTHAAIHCTCDVGAGKLLVPQLKGYPNVLLKEHGSLEAAPEEPPVVPGNIAGVELGDDPLTKEFALFSARAESVCFNAPKGWGVTNPVQCKPPMQKCTSRHWHGTQPAKWNKHLTELKLNSLDPQLHADGLLLWEGQDAEAWTAAFQCMDQAAALQLAEGQLEAAAKQAREACADSYKNWLELASQGSLRPLFRSLKTQETVTMRPFRDKEFASRMVCRMMQWAPLWQAKSTPLEIKAELKERAVAQAMALPPITGQQLFKRFRSMPVKAPGPDGWDAESELEADSSKPSRQWTVSLITLLPKSEEIERPIALIPIPQKIAVKARWQLAEDWLRTKLPEMWWGAAVPGRSTLDVSLKRLVACESAAKKGARRVTVFIDLSTFYESVSLKELEASAEALL</sequence>
<dbReference type="Proteomes" id="UP000649617">
    <property type="component" value="Unassembled WGS sequence"/>
</dbReference>
<dbReference type="AlphaFoldDB" id="A0A812NQJ1"/>
<accession>A0A812NQJ1</accession>
<reference evidence="1" key="1">
    <citation type="submission" date="2021-02" db="EMBL/GenBank/DDBJ databases">
        <authorList>
            <person name="Dougan E. K."/>
            <person name="Rhodes N."/>
            <person name="Thang M."/>
            <person name="Chan C."/>
        </authorList>
    </citation>
    <scope>NUCLEOTIDE SEQUENCE</scope>
</reference>
<proteinExistence type="predicted"/>
<organism evidence="1 2">
    <name type="scientific">Symbiodinium pilosum</name>
    <name type="common">Dinoflagellate</name>
    <dbReference type="NCBI Taxonomy" id="2952"/>
    <lineage>
        <taxon>Eukaryota</taxon>
        <taxon>Sar</taxon>
        <taxon>Alveolata</taxon>
        <taxon>Dinophyceae</taxon>
        <taxon>Suessiales</taxon>
        <taxon>Symbiodiniaceae</taxon>
        <taxon>Symbiodinium</taxon>
    </lineage>
</organism>
<name>A0A812NQJ1_SYMPI</name>
<keyword evidence="2" id="KW-1185">Reference proteome</keyword>
<dbReference type="EMBL" id="CAJNIZ010011995">
    <property type="protein sequence ID" value="CAE7327644.1"/>
    <property type="molecule type" value="Genomic_DNA"/>
</dbReference>
<protein>
    <recommendedName>
        <fullName evidence="3">Reverse transcriptase domain-containing protein</fullName>
    </recommendedName>
</protein>
<evidence type="ECO:0000313" key="2">
    <source>
        <dbReference type="Proteomes" id="UP000649617"/>
    </source>
</evidence>
<comment type="caution">
    <text evidence="1">The sequence shown here is derived from an EMBL/GenBank/DDBJ whole genome shotgun (WGS) entry which is preliminary data.</text>
</comment>
<evidence type="ECO:0008006" key="3">
    <source>
        <dbReference type="Google" id="ProtNLM"/>
    </source>
</evidence>
<evidence type="ECO:0000313" key="1">
    <source>
        <dbReference type="EMBL" id="CAE7327644.1"/>
    </source>
</evidence>
<dbReference type="OrthoDB" id="447596at2759"/>